<comment type="subcellular location">
    <subcellularLocation>
        <location evidence="2">Nucleus</location>
    </subcellularLocation>
</comment>
<dbReference type="GO" id="GO:0004651">
    <property type="term" value="F:polynucleotide 5'-phosphatase activity"/>
    <property type="evidence" value="ECO:0007669"/>
    <property type="project" value="InterPro"/>
</dbReference>
<dbReference type="PANTHER" id="PTHR28118:SF1">
    <property type="entry name" value="POLYNUCLEOTIDE 5'-TRIPHOSPHATASE CTL1-RELATED"/>
    <property type="match status" value="1"/>
</dbReference>
<accession>A0AAD8LGC2</accession>
<comment type="cofactor">
    <cofactor evidence="1">
        <name>Mg(2+)</name>
        <dbReference type="ChEBI" id="CHEBI:18420"/>
    </cofactor>
</comment>
<evidence type="ECO:0000256" key="7">
    <source>
        <dbReference type="ARBA" id="ARBA00035028"/>
    </source>
</evidence>
<feature type="domain" description="mRNA triphosphatase Cet1-like" evidence="9">
    <location>
        <begin position="195"/>
        <end position="268"/>
    </location>
</feature>
<evidence type="ECO:0000313" key="11">
    <source>
        <dbReference type="Proteomes" id="UP001230268"/>
    </source>
</evidence>
<protein>
    <recommendedName>
        <fullName evidence="7">mRNA 5'-phosphatase</fullName>
        <ecNumber evidence="7">3.6.1.74</ecNumber>
    </recommendedName>
</protein>
<dbReference type="GO" id="GO:0006397">
    <property type="term" value="P:mRNA processing"/>
    <property type="evidence" value="ECO:0007669"/>
    <property type="project" value="UniProtKB-KW"/>
</dbReference>
<dbReference type="PANTHER" id="PTHR28118">
    <property type="entry name" value="POLYNUCLEOTIDE 5'-TRIPHOSPHATASE-RELATED"/>
    <property type="match status" value="1"/>
</dbReference>
<evidence type="ECO:0000313" key="10">
    <source>
        <dbReference type="EMBL" id="KAK1442100.1"/>
    </source>
</evidence>
<dbReference type="GO" id="GO:0005634">
    <property type="term" value="C:nucleus"/>
    <property type="evidence" value="ECO:0007669"/>
    <property type="project" value="UniProtKB-SubCell"/>
</dbReference>
<dbReference type="EMBL" id="JAVEPI010000004">
    <property type="protein sequence ID" value="KAK1442100.1"/>
    <property type="molecule type" value="Genomic_DNA"/>
</dbReference>
<proteinExistence type="inferred from homology"/>
<dbReference type="GO" id="GO:0140818">
    <property type="term" value="F:mRNA 5'-triphosphate monophosphatase activity"/>
    <property type="evidence" value="ECO:0007669"/>
    <property type="project" value="UniProtKB-EC"/>
</dbReference>
<dbReference type="CDD" id="cd07470">
    <property type="entry name" value="CYTH-like_mRNA_RTPase"/>
    <property type="match status" value="1"/>
</dbReference>
<dbReference type="InterPro" id="IPR004206">
    <property type="entry name" value="mRNA_triPase_Cet1"/>
</dbReference>
<dbReference type="Gene3D" id="3.20.100.10">
    <property type="entry name" value="mRNA triphosphatase Cet1-like"/>
    <property type="match status" value="1"/>
</dbReference>
<comment type="caution">
    <text evidence="10">The sequence shown here is derived from an EMBL/GenBank/DDBJ whole genome shotgun (WGS) entry which is preliminary data.</text>
</comment>
<evidence type="ECO:0000256" key="5">
    <source>
        <dbReference type="ARBA" id="ARBA00022801"/>
    </source>
</evidence>
<keyword evidence="11" id="KW-1185">Reference proteome</keyword>
<gene>
    <name evidence="10" type="ORF">BgAZ_401300</name>
</gene>
<reference evidence="10" key="1">
    <citation type="submission" date="2023-08" db="EMBL/GenBank/DDBJ databases">
        <title>Draft sequence of the Babesia gibsoni genome.</title>
        <authorList>
            <person name="Yamagishi J.Y."/>
            <person name="Xuan X.X."/>
        </authorList>
    </citation>
    <scope>NUCLEOTIDE SEQUENCE</scope>
    <source>
        <strain evidence="10">Azabu</strain>
    </source>
</reference>
<keyword evidence="6" id="KW-0539">Nucleus</keyword>
<dbReference type="InterPro" id="IPR033469">
    <property type="entry name" value="CYTH-like_dom_sf"/>
</dbReference>
<evidence type="ECO:0000256" key="4">
    <source>
        <dbReference type="ARBA" id="ARBA00022664"/>
    </source>
</evidence>
<evidence type="ECO:0000259" key="9">
    <source>
        <dbReference type="Pfam" id="PF02940"/>
    </source>
</evidence>
<dbReference type="EC" id="3.6.1.74" evidence="7"/>
<evidence type="ECO:0000256" key="1">
    <source>
        <dbReference type="ARBA" id="ARBA00001946"/>
    </source>
</evidence>
<feature type="domain" description="mRNA triphosphatase Cet1-like" evidence="9">
    <location>
        <begin position="56"/>
        <end position="175"/>
    </location>
</feature>
<keyword evidence="4" id="KW-0507">mRNA processing</keyword>
<dbReference type="InterPro" id="IPR037009">
    <property type="entry name" value="mRNA_triPase_Cet1_sf"/>
</dbReference>
<dbReference type="AlphaFoldDB" id="A0AAD8LGC2"/>
<evidence type="ECO:0000256" key="8">
    <source>
        <dbReference type="ARBA" id="ARBA00047740"/>
    </source>
</evidence>
<evidence type="ECO:0000256" key="3">
    <source>
        <dbReference type="ARBA" id="ARBA00006345"/>
    </source>
</evidence>
<keyword evidence="5" id="KW-0378">Hydrolase</keyword>
<name>A0AAD8LGC2_BABGI</name>
<dbReference type="Proteomes" id="UP001230268">
    <property type="component" value="Unassembled WGS sequence"/>
</dbReference>
<evidence type="ECO:0000256" key="6">
    <source>
        <dbReference type="ARBA" id="ARBA00023242"/>
    </source>
</evidence>
<sequence>MVVEALDTIAGSSAIDCDVIAARLSECLDSLSTNGPLYDALQNGDFKQEFGRPKCELEIEVRFGSIRNHLDGQKFNLPLSTDALVSERAHVKFAAGVSSSQYTAAHSFLKQLSEDYDSKSQWDANLNVLTYDRFFRLPEYEESVRISVPQNQTNSRDKSFLAIRKVKLATWNVYTGNFSKETQQNEETPMEAVSDQLDYRIAVNLEYRVPLREMPTTSTAKLCRKKSRDSYVHKKAGLRFDLSQVQVVDNDTVVKDNEPISHEVEMELMGETIIGVLMNDLLSHVDRVQLLKYHCSTLIRAVKHFRDVITKGDADSGNVDIMGSNIMTARLGLCDFRFVQQDEETIKRYRMVISPQLPLIGDYLFRAVTPALEKEKAKTQKRSPYREHVDEIPGPYIVVDDGPYKGKRVALGERL</sequence>
<organism evidence="10 11">
    <name type="scientific">Babesia gibsoni</name>
    <dbReference type="NCBI Taxonomy" id="33632"/>
    <lineage>
        <taxon>Eukaryota</taxon>
        <taxon>Sar</taxon>
        <taxon>Alveolata</taxon>
        <taxon>Apicomplexa</taxon>
        <taxon>Aconoidasida</taxon>
        <taxon>Piroplasmida</taxon>
        <taxon>Babesiidae</taxon>
        <taxon>Babesia</taxon>
    </lineage>
</organism>
<evidence type="ECO:0000256" key="2">
    <source>
        <dbReference type="ARBA" id="ARBA00004123"/>
    </source>
</evidence>
<dbReference type="Pfam" id="PF02940">
    <property type="entry name" value="mRNA_triPase"/>
    <property type="match status" value="2"/>
</dbReference>
<dbReference type="InterPro" id="IPR040343">
    <property type="entry name" value="Cet1/Ctl1"/>
</dbReference>
<comment type="similarity">
    <text evidence="3">Belongs to the fungal TPase family.</text>
</comment>
<comment type="catalytic activity">
    <reaction evidence="8">
        <text>a 5'-end triphospho-ribonucleoside in mRNA + H2O = a 5'-end diphospho-ribonucleoside in mRNA + phosphate + H(+)</text>
        <dbReference type="Rhea" id="RHEA:67004"/>
        <dbReference type="Rhea" id="RHEA-COMP:17164"/>
        <dbReference type="Rhea" id="RHEA-COMP:17165"/>
        <dbReference type="ChEBI" id="CHEBI:15377"/>
        <dbReference type="ChEBI" id="CHEBI:15378"/>
        <dbReference type="ChEBI" id="CHEBI:43474"/>
        <dbReference type="ChEBI" id="CHEBI:167616"/>
        <dbReference type="ChEBI" id="CHEBI:167618"/>
        <dbReference type="EC" id="3.6.1.74"/>
    </reaction>
    <physiologicalReaction direction="left-to-right" evidence="8">
        <dbReference type="Rhea" id="RHEA:67005"/>
    </physiologicalReaction>
</comment>
<dbReference type="SUPFAM" id="SSF55154">
    <property type="entry name" value="CYTH-like phosphatases"/>
    <property type="match status" value="1"/>
</dbReference>